<proteinExistence type="predicted"/>
<dbReference type="WBParaSite" id="PgR009X_g125_t01">
    <property type="protein sequence ID" value="PgR009X_g125_t01"/>
    <property type="gene ID" value="PgR009X_g125"/>
</dbReference>
<feature type="chain" id="PRO_5038123399" evidence="1">
    <location>
        <begin position="19"/>
        <end position="78"/>
    </location>
</feature>
<dbReference type="AlphaFoldDB" id="A0A915AJR3"/>
<feature type="signal peptide" evidence="1">
    <location>
        <begin position="1"/>
        <end position="18"/>
    </location>
</feature>
<evidence type="ECO:0000256" key="1">
    <source>
        <dbReference type="SAM" id="SignalP"/>
    </source>
</evidence>
<reference evidence="3" key="1">
    <citation type="submission" date="2022-11" db="UniProtKB">
        <authorList>
            <consortium name="WormBaseParasite"/>
        </authorList>
    </citation>
    <scope>IDENTIFICATION</scope>
</reference>
<accession>A0A915AJR3</accession>
<keyword evidence="1" id="KW-0732">Signal</keyword>
<sequence>MLYSHVTLLMLRVVDVVAKTTVQQSARMLVADVPGDIQNFLSFEAGQVCICEHVPICHGEAASVALRAEEKKNIILRF</sequence>
<dbReference type="Proteomes" id="UP000887569">
    <property type="component" value="Unplaced"/>
</dbReference>
<organism evidence="2 3">
    <name type="scientific">Parascaris univalens</name>
    <name type="common">Nematode worm</name>
    <dbReference type="NCBI Taxonomy" id="6257"/>
    <lineage>
        <taxon>Eukaryota</taxon>
        <taxon>Metazoa</taxon>
        <taxon>Ecdysozoa</taxon>
        <taxon>Nematoda</taxon>
        <taxon>Chromadorea</taxon>
        <taxon>Rhabditida</taxon>
        <taxon>Spirurina</taxon>
        <taxon>Ascaridomorpha</taxon>
        <taxon>Ascaridoidea</taxon>
        <taxon>Ascarididae</taxon>
        <taxon>Parascaris</taxon>
    </lineage>
</organism>
<evidence type="ECO:0000313" key="2">
    <source>
        <dbReference type="Proteomes" id="UP000887569"/>
    </source>
</evidence>
<keyword evidence="2" id="KW-1185">Reference proteome</keyword>
<protein>
    <submittedName>
        <fullName evidence="3">Secreted protein</fullName>
    </submittedName>
</protein>
<evidence type="ECO:0000313" key="3">
    <source>
        <dbReference type="WBParaSite" id="PgR009X_g125_t01"/>
    </source>
</evidence>
<name>A0A915AJR3_PARUN</name>